<feature type="domain" description="DUF4180" evidence="1">
    <location>
        <begin position="6"/>
        <end position="111"/>
    </location>
</feature>
<organism evidence="2 3">
    <name type="scientific">Termititenax aidoneus</name>
    <dbReference type="NCBI Taxonomy" id="2218524"/>
    <lineage>
        <taxon>Bacteria</taxon>
        <taxon>Bacillati</taxon>
        <taxon>Candidatus Margulisiibacteriota</taxon>
        <taxon>Candidatus Termititenacia</taxon>
        <taxon>Candidatus Termititenacales</taxon>
        <taxon>Candidatus Termititenacaceae</taxon>
        <taxon>Candidatus Termititenax</taxon>
    </lineage>
</organism>
<evidence type="ECO:0000259" key="1">
    <source>
        <dbReference type="Pfam" id="PF13788"/>
    </source>
</evidence>
<evidence type="ECO:0000313" key="3">
    <source>
        <dbReference type="Proteomes" id="UP000269352"/>
    </source>
</evidence>
<dbReference type="Proteomes" id="UP000269352">
    <property type="component" value="Unassembled WGS sequence"/>
</dbReference>
<dbReference type="AlphaFoldDB" id="A0A388TA89"/>
<dbReference type="Pfam" id="PF13788">
    <property type="entry name" value="DUF4180"/>
    <property type="match status" value="1"/>
</dbReference>
<dbReference type="InterPro" id="IPR025438">
    <property type="entry name" value="DUF4180"/>
</dbReference>
<comment type="caution">
    <text evidence="2">The sequence shown here is derived from an EMBL/GenBank/DDBJ whole genome shotgun (WGS) entry which is preliminary data.</text>
</comment>
<name>A0A388TA89_TERA1</name>
<proteinExistence type="predicted"/>
<protein>
    <submittedName>
        <fullName evidence="2">Protein DUF4180</fullName>
    </submittedName>
</protein>
<reference evidence="2 3" key="1">
    <citation type="journal article" date="2019" name="ISME J.">
        <title>Genome analyses of uncultured TG2/ZB3 bacteria in 'Margulisbacteria' specifically attached to ectosymbiotic spirochetes of protists in the termite gut.</title>
        <authorList>
            <person name="Utami Y.D."/>
            <person name="Kuwahara H."/>
            <person name="Igai K."/>
            <person name="Murakami T."/>
            <person name="Sugaya K."/>
            <person name="Morikawa T."/>
            <person name="Nagura Y."/>
            <person name="Yuki M."/>
            <person name="Deevong P."/>
            <person name="Inoue T."/>
            <person name="Kihara K."/>
            <person name="Lo N."/>
            <person name="Yamada A."/>
            <person name="Ohkuma M."/>
            <person name="Hongoh Y."/>
        </authorList>
    </citation>
    <scope>NUCLEOTIDE SEQUENCE [LARGE SCALE GENOMIC DNA]</scope>
    <source>
        <strain evidence="2">NkOx7-01</strain>
    </source>
</reference>
<gene>
    <name evidence="2" type="ORF">NO1_0470</name>
</gene>
<evidence type="ECO:0000313" key="2">
    <source>
        <dbReference type="EMBL" id="GBR73016.1"/>
    </source>
</evidence>
<dbReference type="EMBL" id="BGZN01000005">
    <property type="protein sequence ID" value="GBR73016.1"/>
    <property type="molecule type" value="Genomic_DNA"/>
</dbReference>
<keyword evidence="3" id="KW-1185">Reference proteome</keyword>
<accession>A0A388TA89</accession>
<sequence>MNIINNIAIVDTSPAPVNSAAEVLQIVVDAQAAGAQKAIFSAEIFAPRFFDLRSGLAGEIMQKFVNYGLTAAIVGDFSRYTGRAWQDLIRESNKGQQLFFAATQEEALKKLASR</sequence>